<feature type="region of interest" description="Disordered" evidence="1">
    <location>
        <begin position="515"/>
        <end position="540"/>
    </location>
</feature>
<feature type="compositionally biased region" description="Polar residues" evidence="1">
    <location>
        <begin position="395"/>
        <end position="410"/>
    </location>
</feature>
<evidence type="ECO:0008006" key="4">
    <source>
        <dbReference type="Google" id="ProtNLM"/>
    </source>
</evidence>
<reference evidence="2" key="1">
    <citation type="journal article" date="2022" name="bioRxiv">
        <title>Deciphering the potential niche of two novel black yeast fungi from a biological soil crust based on their genomes, phenotypes, and melanin regulation.</title>
        <authorList>
            <consortium name="DOE Joint Genome Institute"/>
            <person name="Carr E.C."/>
            <person name="Barton Q."/>
            <person name="Grambo S."/>
            <person name="Sullivan M."/>
            <person name="Renfro C.M."/>
            <person name="Kuo A."/>
            <person name="Pangilinan J."/>
            <person name="Lipzen A."/>
            <person name="Keymanesh K."/>
            <person name="Savage E."/>
            <person name="Barry K."/>
            <person name="Grigoriev I.V."/>
            <person name="Riekhof W.R."/>
            <person name="Harris S.S."/>
        </authorList>
    </citation>
    <scope>NUCLEOTIDE SEQUENCE</scope>
    <source>
        <strain evidence="2">JF 03-4F</strain>
    </source>
</reference>
<keyword evidence="3" id="KW-1185">Reference proteome</keyword>
<proteinExistence type="predicted"/>
<dbReference type="EMBL" id="MU404351">
    <property type="protein sequence ID" value="KAI1616704.1"/>
    <property type="molecule type" value="Genomic_DNA"/>
</dbReference>
<organism evidence="2 3">
    <name type="scientific">Exophiala viscosa</name>
    <dbReference type="NCBI Taxonomy" id="2486360"/>
    <lineage>
        <taxon>Eukaryota</taxon>
        <taxon>Fungi</taxon>
        <taxon>Dikarya</taxon>
        <taxon>Ascomycota</taxon>
        <taxon>Pezizomycotina</taxon>
        <taxon>Eurotiomycetes</taxon>
        <taxon>Chaetothyriomycetidae</taxon>
        <taxon>Chaetothyriales</taxon>
        <taxon>Herpotrichiellaceae</taxon>
        <taxon>Exophiala</taxon>
    </lineage>
</organism>
<evidence type="ECO:0000256" key="1">
    <source>
        <dbReference type="SAM" id="MobiDB-lite"/>
    </source>
</evidence>
<dbReference type="Proteomes" id="UP001203852">
    <property type="component" value="Unassembled WGS sequence"/>
</dbReference>
<sequence>MALSKVALIQPLQANLGTAVDTIVVGNERKEFTIHRTLLWATAPLFKDYIKEGRSSLLSAWTNHDDKIRQESDGTWHGYVSLVLPQEDPLLFRFFRDWLYSGCIPNNVTCYLKVGDHCAKDEFWWRVLKFGERSQVDRLIALAGKELEILFSENEPSIPSCAFVKSVFDERSRYLDCWKEYIIRHAAFWLEHSANREVWSRFLVSHEEVGPALAAALVRNEIRHPQQLFPCSTYCSDKCSHFLAMGYLEEAADEANQSQNDCVADLIRAQLITDDPTEPSQNEADGDRGAGWGFDRFNQPSIYCCGSRADGWDCSCTTDPVVPTPSQSTIPESPTEAPTSCPSQRAPSPPPISPEHGQDVNTKQPQDMVKEFGGSNHADLVAKFSAWLLSEASGHNGTKSHDNQQTASTSKHGENVALNDVSASRGGIDTPSYCYCPACTFCAVDPKTERCHHCGYVLHREDYLGLSEPPQTMQRHIQARSNRANRTPGPPRWDPERWVKIQDNAADKHATVENYSWNDEGGDWQNTGSQVSTGAGWDYE</sequence>
<name>A0AAN6IIP3_9EURO</name>
<feature type="compositionally biased region" description="Polar residues" evidence="1">
    <location>
        <begin position="324"/>
        <end position="346"/>
    </location>
</feature>
<feature type="region of interest" description="Disordered" evidence="1">
    <location>
        <begin position="321"/>
        <end position="363"/>
    </location>
</feature>
<feature type="compositionally biased region" description="Polar residues" evidence="1">
    <location>
        <begin position="524"/>
        <end position="533"/>
    </location>
</feature>
<dbReference type="Gene3D" id="3.30.710.10">
    <property type="entry name" value="Potassium Channel Kv1.1, Chain A"/>
    <property type="match status" value="1"/>
</dbReference>
<evidence type="ECO:0000313" key="2">
    <source>
        <dbReference type="EMBL" id="KAI1616704.1"/>
    </source>
</evidence>
<feature type="region of interest" description="Disordered" evidence="1">
    <location>
        <begin position="395"/>
        <end position="415"/>
    </location>
</feature>
<dbReference type="InterPro" id="IPR011333">
    <property type="entry name" value="SKP1/BTB/POZ_sf"/>
</dbReference>
<protein>
    <recommendedName>
        <fullName evidence="4">BTB domain-containing protein</fullName>
    </recommendedName>
</protein>
<comment type="caution">
    <text evidence="2">The sequence shown here is derived from an EMBL/GenBank/DDBJ whole genome shotgun (WGS) entry which is preliminary data.</text>
</comment>
<evidence type="ECO:0000313" key="3">
    <source>
        <dbReference type="Proteomes" id="UP001203852"/>
    </source>
</evidence>
<dbReference type="AlphaFoldDB" id="A0AAN6IIP3"/>
<accession>A0AAN6IIP3</accession>
<feature type="region of interest" description="Disordered" evidence="1">
    <location>
        <begin position="273"/>
        <end position="292"/>
    </location>
</feature>
<gene>
    <name evidence="2" type="ORF">EDD36DRAFT_415589</name>
</gene>